<organism evidence="3 4">
    <name type="scientific">Cohnella endophytica</name>
    <dbReference type="NCBI Taxonomy" id="2419778"/>
    <lineage>
        <taxon>Bacteria</taxon>
        <taxon>Bacillati</taxon>
        <taxon>Bacillota</taxon>
        <taxon>Bacilli</taxon>
        <taxon>Bacillales</taxon>
        <taxon>Paenibacillaceae</taxon>
        <taxon>Cohnella</taxon>
    </lineage>
</organism>
<comment type="caution">
    <text evidence="3">The sequence shown here is derived from an EMBL/GenBank/DDBJ whole genome shotgun (WGS) entry which is preliminary data.</text>
</comment>
<evidence type="ECO:0000313" key="3">
    <source>
        <dbReference type="EMBL" id="RKP50063.1"/>
    </source>
</evidence>
<dbReference type="AlphaFoldDB" id="A0A494XRB3"/>
<dbReference type="Proteomes" id="UP000282076">
    <property type="component" value="Unassembled WGS sequence"/>
</dbReference>
<accession>A0A494XRB3</accession>
<reference evidence="3 4" key="1">
    <citation type="submission" date="2018-10" db="EMBL/GenBank/DDBJ databases">
        <title>Cohnella sp. M2MS4P-1, whole genome shotgun sequence.</title>
        <authorList>
            <person name="Tuo L."/>
        </authorList>
    </citation>
    <scope>NUCLEOTIDE SEQUENCE [LARGE SCALE GENOMIC DNA]</scope>
    <source>
        <strain evidence="3 4">M2MS4P-1</strain>
    </source>
</reference>
<evidence type="ECO:0000313" key="4">
    <source>
        <dbReference type="Proteomes" id="UP000282076"/>
    </source>
</evidence>
<protein>
    <recommendedName>
        <fullName evidence="5">Sporulation protein</fullName>
    </recommendedName>
</protein>
<sequence>MNRFTKLISLAMGVMLVLAACGTMNTKSAAVKDQKALDRKLKAQTHNHPNVAGQPDAAVIPSVDRNKNRTTNQYGTTTHGMGTSVYSVIGSSGLHSQGLSSHLESRLSGEGISDVKVLAFGDMVILAAKSRKMNATQYDPLQQKLLSPTGGLSAKGPEATGRMSAKSGEPAAGKDNLAAAEQWIRDNLGSNVQVQTVVDSQAVDAINKICAGAGSGSGDQSSRMADEIQKLLQLVAGAGKKQPGQ</sequence>
<gene>
    <name evidence="3" type="ORF">D7Z26_19815</name>
</gene>
<name>A0A494XRB3_9BACL</name>
<dbReference type="EMBL" id="RBZM01000008">
    <property type="protein sequence ID" value="RKP50063.1"/>
    <property type="molecule type" value="Genomic_DNA"/>
</dbReference>
<keyword evidence="2" id="KW-0732">Signal</keyword>
<dbReference type="PROSITE" id="PS51257">
    <property type="entry name" value="PROKAR_LIPOPROTEIN"/>
    <property type="match status" value="1"/>
</dbReference>
<evidence type="ECO:0000256" key="2">
    <source>
        <dbReference type="SAM" id="SignalP"/>
    </source>
</evidence>
<proteinExistence type="predicted"/>
<feature type="chain" id="PRO_5039508663" description="Sporulation protein" evidence="2">
    <location>
        <begin position="20"/>
        <end position="245"/>
    </location>
</feature>
<feature type="signal peptide" evidence="2">
    <location>
        <begin position="1"/>
        <end position="19"/>
    </location>
</feature>
<dbReference type="OrthoDB" id="2820739at2"/>
<dbReference type="RefSeq" id="WP_120978747.1">
    <property type="nucleotide sequence ID" value="NZ_RBZM01000008.1"/>
</dbReference>
<evidence type="ECO:0000256" key="1">
    <source>
        <dbReference type="SAM" id="MobiDB-lite"/>
    </source>
</evidence>
<feature type="region of interest" description="Disordered" evidence="1">
    <location>
        <begin position="146"/>
        <end position="172"/>
    </location>
</feature>
<evidence type="ECO:0008006" key="5">
    <source>
        <dbReference type="Google" id="ProtNLM"/>
    </source>
</evidence>
<keyword evidence="4" id="KW-1185">Reference proteome</keyword>